<dbReference type="PROSITE" id="PS51257">
    <property type="entry name" value="PROKAR_LIPOPROTEIN"/>
    <property type="match status" value="1"/>
</dbReference>
<dbReference type="PROSITE" id="PS50853">
    <property type="entry name" value="FN3"/>
    <property type="match status" value="1"/>
</dbReference>
<keyword evidence="5" id="KW-1185">Reference proteome</keyword>
<dbReference type="CDD" id="cd00865">
    <property type="entry name" value="PEBP_bact_arch"/>
    <property type="match status" value="1"/>
</dbReference>
<dbReference type="SUPFAM" id="SSF49265">
    <property type="entry name" value="Fibronectin type III"/>
    <property type="match status" value="1"/>
</dbReference>
<feature type="signal peptide" evidence="2">
    <location>
        <begin position="1"/>
        <end position="18"/>
    </location>
</feature>
<dbReference type="InterPro" id="IPR025924">
    <property type="entry name" value="YHYH_dom"/>
</dbReference>
<gene>
    <name evidence="4" type="ORF">GM668_07680</name>
</gene>
<evidence type="ECO:0000259" key="3">
    <source>
        <dbReference type="PROSITE" id="PS50853"/>
    </source>
</evidence>
<dbReference type="Pfam" id="PF00041">
    <property type="entry name" value="fn3"/>
    <property type="match status" value="1"/>
</dbReference>
<dbReference type="InterPro" id="IPR025282">
    <property type="entry name" value="DUF4214"/>
</dbReference>
<dbReference type="Pfam" id="PF14240">
    <property type="entry name" value="YHYH"/>
    <property type="match status" value="1"/>
</dbReference>
<dbReference type="Gene3D" id="2.60.40.10">
    <property type="entry name" value="Immunoglobulins"/>
    <property type="match status" value="1"/>
</dbReference>
<dbReference type="EMBL" id="WNLA01000003">
    <property type="protein sequence ID" value="MTW01968.1"/>
    <property type="molecule type" value="Genomic_DNA"/>
</dbReference>
<protein>
    <submittedName>
        <fullName evidence="4">YHYH protein</fullName>
    </submittedName>
</protein>
<dbReference type="Pfam" id="PF13946">
    <property type="entry name" value="DUF4214"/>
    <property type="match status" value="1"/>
</dbReference>
<dbReference type="Gene3D" id="3.90.280.10">
    <property type="entry name" value="PEBP-like"/>
    <property type="match status" value="1"/>
</dbReference>
<dbReference type="InterPro" id="IPR038255">
    <property type="entry name" value="PBS_linker_sf"/>
</dbReference>
<dbReference type="AlphaFoldDB" id="A0A6L6PYD5"/>
<dbReference type="InterPro" id="IPR036610">
    <property type="entry name" value="PEBP-like_sf"/>
</dbReference>
<dbReference type="InterPro" id="IPR005247">
    <property type="entry name" value="YbhB_YbcL/LppC-like"/>
</dbReference>
<dbReference type="CDD" id="cd00063">
    <property type="entry name" value="FN3"/>
    <property type="match status" value="1"/>
</dbReference>
<feature type="region of interest" description="Disordered" evidence="1">
    <location>
        <begin position="28"/>
        <end position="53"/>
    </location>
</feature>
<evidence type="ECO:0000256" key="2">
    <source>
        <dbReference type="SAM" id="SignalP"/>
    </source>
</evidence>
<dbReference type="InterPro" id="IPR003961">
    <property type="entry name" value="FN3_dom"/>
</dbReference>
<accession>A0A6L6PYD5</accession>
<name>A0A6L6PYD5_9BURK</name>
<dbReference type="InterPro" id="IPR036116">
    <property type="entry name" value="FN3_sf"/>
</dbReference>
<sequence>MRAIHASVLIAASLAGLAGLTGCGGSDQPSSQRLQMGAAPSTEPVKADPTAAGATQTFTGKRSEYTITAEGSGFIVTPVNGGASVTVTSKQLLAFSDLNVSFDVTGTAGKAYRLYQAAFGRVPDTAGLGYWIDAMDRNGLNLRTVAGYFLSSEESIALYGKSPTNAALVKAFYRNVLGREPDAGGEAYWNNILDTKATDVPDVLQYFSEGEENTQRVLPAIRNGIAYKPFGKPAGTVPDAPQIGAATAGNGSASIAFTAPSQAGSSPVTGYTASCVAGTATVTAQGTASPLAVMGLANGTMYTCSVIATNAAGNSAASGTVSVTPAAGTSSSGFTVTSAAGVEGATMPNTYTCDGSSKSPPLAWSGAPANTQSYAVVMSTIPGPGSVKYNWLLYNIPASVTSLAVNSTGVGTLGFADDGAGLGYAAPCSSGAGTKTYTYTVYALSAAPNLSAYTASQVTGSVLTQALAPVTLKTAALNLLNTPTQATLNCLSMQRAIGPYEKANSLGITCDDTYAYFSTYGIQTAHPMMKGITQTILQVPTPQNFTGSNAWKIPLNPAIAANTTTAVDGPIGLAINGIPIFNPCKQGGCDTSTGGGDTKVQGELDICNGHAGRADDYHYHAAPVCMMADQSSSYWDTHPIGWALDGFAIFGYNNPDGTTATRDAVCGGNTLSHPNAPSGYAYHVTDASPYILSCFRGTPSPDLAGQGGKFAVLHSPQGPGGGSGVSNMTLNASAASLAIGGTTTLEWEQGSNKYQILYSRTSSVCWNFVFKTNGVQTATETDCRKF</sequence>
<proteinExistence type="predicted"/>
<dbReference type="SMART" id="SM00060">
    <property type="entry name" value="FN3"/>
    <property type="match status" value="1"/>
</dbReference>
<reference evidence="4 5" key="1">
    <citation type="submission" date="2019-11" db="EMBL/GenBank/DDBJ databases">
        <title>Type strains purchased from KCTC, JCM and DSMZ.</title>
        <authorList>
            <person name="Lu H."/>
        </authorList>
    </citation>
    <scope>NUCLEOTIDE SEQUENCE [LARGE SCALE GENOMIC DNA]</scope>
    <source>
        <strain evidence="4 5">KCTC 42409</strain>
    </source>
</reference>
<dbReference type="Pfam" id="PF01161">
    <property type="entry name" value="PBP"/>
    <property type="match status" value="1"/>
</dbReference>
<dbReference type="InterPro" id="IPR013783">
    <property type="entry name" value="Ig-like_fold"/>
</dbReference>
<dbReference type="PANTHER" id="PTHR30289">
    <property type="entry name" value="UNCHARACTERIZED PROTEIN YBCL-RELATED"/>
    <property type="match status" value="1"/>
</dbReference>
<dbReference type="RefSeq" id="WP_155438354.1">
    <property type="nucleotide sequence ID" value="NZ_WNLA01000003.1"/>
</dbReference>
<dbReference type="InterPro" id="IPR008914">
    <property type="entry name" value="PEBP"/>
</dbReference>
<feature type="domain" description="Fibronectin type-III" evidence="3">
    <location>
        <begin position="237"/>
        <end position="328"/>
    </location>
</feature>
<keyword evidence="2" id="KW-0732">Signal</keyword>
<feature type="chain" id="PRO_5026659856" evidence="2">
    <location>
        <begin position="19"/>
        <end position="786"/>
    </location>
</feature>
<dbReference type="PANTHER" id="PTHR30289:SF8">
    <property type="entry name" value="YHYH DOMAIN-CONTAINING PROTEIN"/>
    <property type="match status" value="1"/>
</dbReference>
<evidence type="ECO:0000256" key="1">
    <source>
        <dbReference type="SAM" id="MobiDB-lite"/>
    </source>
</evidence>
<comment type="caution">
    <text evidence="4">The sequence shown here is derived from an EMBL/GenBank/DDBJ whole genome shotgun (WGS) entry which is preliminary data.</text>
</comment>
<dbReference type="SUPFAM" id="SSF49777">
    <property type="entry name" value="PEBP-like"/>
    <property type="match status" value="1"/>
</dbReference>
<evidence type="ECO:0000313" key="4">
    <source>
        <dbReference type="EMBL" id="MTW01968.1"/>
    </source>
</evidence>
<dbReference type="Gene3D" id="1.10.3130.20">
    <property type="entry name" value="Phycobilisome linker domain"/>
    <property type="match status" value="1"/>
</dbReference>
<dbReference type="OrthoDB" id="480426at2"/>
<organism evidence="4 5">
    <name type="scientific">Pseudoduganella ginsengisoli</name>
    <dbReference type="NCBI Taxonomy" id="1462440"/>
    <lineage>
        <taxon>Bacteria</taxon>
        <taxon>Pseudomonadati</taxon>
        <taxon>Pseudomonadota</taxon>
        <taxon>Betaproteobacteria</taxon>
        <taxon>Burkholderiales</taxon>
        <taxon>Oxalobacteraceae</taxon>
        <taxon>Telluria group</taxon>
        <taxon>Pseudoduganella</taxon>
    </lineage>
</organism>
<dbReference type="Proteomes" id="UP000484015">
    <property type="component" value="Unassembled WGS sequence"/>
</dbReference>
<evidence type="ECO:0000313" key="5">
    <source>
        <dbReference type="Proteomes" id="UP000484015"/>
    </source>
</evidence>